<dbReference type="Proteomes" id="UP000216840">
    <property type="component" value="Unassembled WGS sequence"/>
</dbReference>
<dbReference type="EMBL" id="NGJN01000001">
    <property type="protein sequence ID" value="OZV70957.1"/>
    <property type="molecule type" value="Genomic_DNA"/>
</dbReference>
<sequence>MFKRTIVYNLCFVLFFLLFYCSNTNTILSGPNSIEITAVSTFGGSNVESARAVTSTQDGGYAVLGYTQSMDGDVLNKQDNSFDYWVLKFNAQDELEWQNTYGGSLDERGRDIIQTYDGGYAILGFSFSNDGDLTENAGLQDYWLAKLDSNGQITWQKSFGFAGTDSGISVIQTNDQGYLITGILDVTASGGQGSTSRNLNRHAGGDYWVLKLSGQGDLEWSHYFGGNFTDTPEGVVQTADNGYIIAGGSDSNDTDISNPIGSYDFWVIRLSSNGTLVWEKSFGGDQIDEARAIVSSADGNYIIAGDTRSDNNDVSDYKGGADLWLIKISPEGHLIWEKTLGGSNFDVARALTASENGGFLLAGSSRSNDVDVSENKGQNDAWVLKVDDLGSLQWEYTIGGSNIDFAYGVTELNDGAVIAVGDTASDDGDILQNKGFSDVLIIKLN</sequence>
<keyword evidence="2" id="KW-1185">Reference proteome</keyword>
<comment type="caution">
    <text evidence="1">The sequence shown here is derived from an EMBL/GenBank/DDBJ whole genome shotgun (WGS) entry which is preliminary data.</text>
</comment>
<accession>A0A265V0Y8</accession>
<reference evidence="1 2" key="1">
    <citation type="submission" date="2017-05" db="EMBL/GenBank/DDBJ databases">
        <title>The draft genome sequence of Idiomarina salinarum WNB302.</title>
        <authorList>
            <person name="Sun Y."/>
            <person name="Chen B."/>
            <person name="Du Z."/>
        </authorList>
    </citation>
    <scope>NUCLEOTIDE SEQUENCE [LARGE SCALE GENOMIC DNA]</scope>
    <source>
        <strain evidence="1 2">WNB302</strain>
    </source>
</reference>
<evidence type="ECO:0000313" key="1">
    <source>
        <dbReference type="EMBL" id="OZV70957.1"/>
    </source>
</evidence>
<evidence type="ECO:0000313" key="2">
    <source>
        <dbReference type="Proteomes" id="UP000216840"/>
    </source>
</evidence>
<name>A0A265V0Y8_9FLAO</name>
<proteinExistence type="predicted"/>
<dbReference type="SUPFAM" id="SSF63829">
    <property type="entry name" value="Calcium-dependent phosphotriesterase"/>
    <property type="match status" value="1"/>
</dbReference>
<organism evidence="1 2">
    <name type="scientific">Winogradskyella aurantia</name>
    <dbReference type="NCBI Taxonomy" id="1915063"/>
    <lineage>
        <taxon>Bacteria</taxon>
        <taxon>Pseudomonadati</taxon>
        <taxon>Bacteroidota</taxon>
        <taxon>Flavobacteriia</taxon>
        <taxon>Flavobacteriales</taxon>
        <taxon>Flavobacteriaceae</taxon>
        <taxon>Winogradskyella</taxon>
    </lineage>
</organism>
<protein>
    <recommendedName>
        <fullName evidence="3">Bulb-type lectin domain-containing protein</fullName>
    </recommendedName>
</protein>
<evidence type="ECO:0008006" key="3">
    <source>
        <dbReference type="Google" id="ProtNLM"/>
    </source>
</evidence>
<dbReference type="AlphaFoldDB" id="A0A265V0Y8"/>
<dbReference type="PANTHER" id="PTHR42754:SF1">
    <property type="entry name" value="LIPOPROTEIN"/>
    <property type="match status" value="1"/>
</dbReference>
<dbReference type="PANTHER" id="PTHR42754">
    <property type="entry name" value="ENDOGLUCANASE"/>
    <property type="match status" value="1"/>
</dbReference>
<dbReference type="RefSeq" id="WP_240507405.1">
    <property type="nucleotide sequence ID" value="NZ_NGJN01000001.1"/>
</dbReference>
<gene>
    <name evidence="1" type="ORF">CA834_02250</name>
</gene>